<dbReference type="SUPFAM" id="SSF50370">
    <property type="entry name" value="Ricin B-like lectins"/>
    <property type="match status" value="1"/>
</dbReference>
<dbReference type="RefSeq" id="WP_016539998.1">
    <property type="nucleotide sequence ID" value="NZ_ASQH01000001.1"/>
</dbReference>
<name>A0A829HAK5_9GAMM</name>
<evidence type="ECO:0000313" key="3">
    <source>
        <dbReference type="Proteomes" id="UP000014523"/>
    </source>
</evidence>
<evidence type="ECO:0000313" key="2">
    <source>
        <dbReference type="EMBL" id="EPF69197.1"/>
    </source>
</evidence>
<feature type="signal peptide" evidence="1">
    <location>
        <begin position="1"/>
        <end position="19"/>
    </location>
</feature>
<feature type="chain" id="PRO_5032297629" description="Ricin B lectin domain-containing protein" evidence="1">
    <location>
        <begin position="20"/>
        <end position="483"/>
    </location>
</feature>
<accession>A0A829HAK5</accession>
<keyword evidence="1" id="KW-0732">Signal</keyword>
<dbReference type="InterPro" id="IPR035992">
    <property type="entry name" value="Ricin_B-like_lectins"/>
</dbReference>
<dbReference type="AlphaFoldDB" id="A0A829HAK5"/>
<protein>
    <recommendedName>
        <fullName evidence="4">Ricin B lectin domain-containing protein</fullName>
    </recommendedName>
</protein>
<dbReference type="EMBL" id="ATGG01000065">
    <property type="protein sequence ID" value="EPF69197.1"/>
    <property type="molecule type" value="Genomic_DNA"/>
</dbReference>
<sequence length="483" mass="53590">MQKKLIPIVLLSICSSAYAEVTYSTLENTGIAGSNFLTLNADNSVSFSGSTGAENQQWAFVKAENSGYWYLKNKANPSLCFNAVTNKYDSCTGPGYSTYRKFYLRQTSTNKFSIFNQYKTQLEQPNYLAANLANSGVTYSQLGGDKSIWKFSGKYENPSAFLGNHKVLLVNAYFDGQKPQNGTDVYNAVFKNSSNKLNLQENIELSSNGRATISGEFLDNIKLSSSPLSSCSGDEKNEKIFNPIKKLAADKGISYEYLFVELPATNLCKYGAVADINGTRIHSNGSGHKYWMWTHEFGHNQGFMHTQFITTESVNGSTVKLTKTATPESWGIDYGDALGAGGAALYTVNYRLWLGWLDRESVPYIESKGKYTLLPAFSSQKGNKGLRIAHKDGYLEFEYRPNQERYDQFSAKPNQTISNGLTVRKVKYDSLNTITNTIIDTTPNTDSKDSPLTIGRTLIDEESGYTIRVLSVNENSGIEIEVS</sequence>
<dbReference type="Proteomes" id="UP000014523">
    <property type="component" value="Unassembled WGS sequence"/>
</dbReference>
<proteinExistence type="predicted"/>
<evidence type="ECO:0000256" key="1">
    <source>
        <dbReference type="SAM" id="SignalP"/>
    </source>
</evidence>
<reference evidence="2 3" key="1">
    <citation type="submission" date="2013-06" db="EMBL/GenBank/DDBJ databases">
        <title>The Genome Sequence of Acinetobacter gyllenbergii CIP 110306.</title>
        <authorList>
            <consortium name="The Broad Institute Genome Sequencing Platform"/>
            <consortium name="The Broad Institute Genome Sequencing Center for Infectious Disease"/>
            <person name="Cerqueira G."/>
            <person name="Feldgarden M."/>
            <person name="Courvalin P."/>
            <person name="Perichon B."/>
            <person name="Grillot-Courvalin C."/>
            <person name="Clermont D."/>
            <person name="Rocha E."/>
            <person name="Yoon E.-J."/>
            <person name="Nemec A."/>
            <person name="Young S.K."/>
            <person name="Zeng Q."/>
            <person name="Gargeya S."/>
            <person name="Fitzgerald M."/>
            <person name="Abouelleil A."/>
            <person name="Alvarado L."/>
            <person name="Berlin A.M."/>
            <person name="Chapman S.B."/>
            <person name="Dewar J."/>
            <person name="Goldberg J."/>
            <person name="Griggs A."/>
            <person name="Gujja S."/>
            <person name="Hansen M."/>
            <person name="Howarth C."/>
            <person name="Imamovic A."/>
            <person name="Larimer J."/>
            <person name="McCowan C."/>
            <person name="Murphy C."/>
            <person name="Pearson M."/>
            <person name="Priest M."/>
            <person name="Roberts A."/>
            <person name="Saif S."/>
            <person name="Shea T."/>
            <person name="Sykes S."/>
            <person name="Wortman J."/>
            <person name="Nusbaum C."/>
            <person name="Birren B."/>
        </authorList>
    </citation>
    <scope>NUCLEOTIDE SEQUENCE [LARGE SCALE GENOMIC DNA]</scope>
    <source>
        <strain evidence="2 3">CIP 110306</strain>
    </source>
</reference>
<gene>
    <name evidence="2" type="ORF">F957_04217</name>
</gene>
<keyword evidence="3" id="KW-1185">Reference proteome</keyword>
<dbReference type="Gene3D" id="2.80.10.50">
    <property type="match status" value="1"/>
</dbReference>
<evidence type="ECO:0008006" key="4">
    <source>
        <dbReference type="Google" id="ProtNLM"/>
    </source>
</evidence>
<comment type="caution">
    <text evidence="2">The sequence shown here is derived from an EMBL/GenBank/DDBJ whole genome shotgun (WGS) entry which is preliminary data.</text>
</comment>
<organism evidence="2 3">
    <name type="scientific">Acinetobacter gyllenbergii CIP 110306 = MTCC 11365</name>
    <dbReference type="NCBI Taxonomy" id="1217657"/>
    <lineage>
        <taxon>Bacteria</taxon>
        <taxon>Pseudomonadati</taxon>
        <taxon>Pseudomonadota</taxon>
        <taxon>Gammaproteobacteria</taxon>
        <taxon>Moraxellales</taxon>
        <taxon>Moraxellaceae</taxon>
        <taxon>Acinetobacter</taxon>
    </lineage>
</organism>